<accession>A0A8J8FH16</accession>
<evidence type="ECO:0000313" key="2">
    <source>
        <dbReference type="Proteomes" id="UP000598971"/>
    </source>
</evidence>
<reference evidence="1" key="1">
    <citation type="submission" date="2019-10" db="EMBL/GenBank/DDBJ databases">
        <title>Draft genome sequence of Panacibacter sp. KCS-6.</title>
        <authorList>
            <person name="Yim K.J."/>
        </authorList>
    </citation>
    <scope>NUCLEOTIDE SEQUENCE</scope>
    <source>
        <strain evidence="1">KCS-6</strain>
    </source>
</reference>
<dbReference type="AlphaFoldDB" id="A0A8J8FH16"/>
<protein>
    <submittedName>
        <fullName evidence="1">Phosphoribosylpyrophosphate synthetase</fullName>
    </submittedName>
</protein>
<proteinExistence type="predicted"/>
<organism evidence="1 2">
    <name type="scientific">Limnovirga soli</name>
    <dbReference type="NCBI Taxonomy" id="2656915"/>
    <lineage>
        <taxon>Bacteria</taxon>
        <taxon>Pseudomonadati</taxon>
        <taxon>Bacteroidota</taxon>
        <taxon>Chitinophagia</taxon>
        <taxon>Chitinophagales</taxon>
        <taxon>Chitinophagaceae</taxon>
        <taxon>Limnovirga</taxon>
    </lineage>
</organism>
<dbReference type="EMBL" id="WHPF01000016">
    <property type="protein sequence ID" value="NNV57535.1"/>
    <property type="molecule type" value="Genomic_DNA"/>
</dbReference>
<dbReference type="RefSeq" id="WP_171609484.1">
    <property type="nucleotide sequence ID" value="NZ_WHPF01000016.1"/>
</dbReference>
<dbReference type="Proteomes" id="UP000598971">
    <property type="component" value="Unassembled WGS sequence"/>
</dbReference>
<keyword evidence="2" id="KW-1185">Reference proteome</keyword>
<gene>
    <name evidence="1" type="ORF">GD597_18830</name>
</gene>
<name>A0A8J8FH16_9BACT</name>
<sequence>MPTYESLVDAIANLKQRGYTTDFNIAFDTLKCTNTGSCLAPSQFEITEHYRFEGNSNPDDSSVIYAIESIDGTMKGILVNAYGVYGDSMSNDMLAKLSVHHE</sequence>
<evidence type="ECO:0000313" key="1">
    <source>
        <dbReference type="EMBL" id="NNV57535.1"/>
    </source>
</evidence>
<comment type="caution">
    <text evidence="1">The sequence shown here is derived from an EMBL/GenBank/DDBJ whole genome shotgun (WGS) entry which is preliminary data.</text>
</comment>